<evidence type="ECO:0000313" key="1">
    <source>
        <dbReference type="EMBL" id="KAJ2967061.1"/>
    </source>
</evidence>
<protein>
    <submittedName>
        <fullName evidence="1">Uncharacterized protein</fullName>
    </submittedName>
</protein>
<reference evidence="1" key="1">
    <citation type="submission" date="2022-08" db="EMBL/GenBank/DDBJ databases">
        <title>Genome Sequence of Lecanicillium fungicola.</title>
        <authorList>
            <person name="Buettner E."/>
        </authorList>
    </citation>
    <scope>NUCLEOTIDE SEQUENCE</scope>
    <source>
        <strain evidence="1">Babe33</strain>
    </source>
</reference>
<dbReference type="EMBL" id="JANJQO010002418">
    <property type="protein sequence ID" value="KAJ2967061.1"/>
    <property type="molecule type" value="Genomic_DNA"/>
</dbReference>
<evidence type="ECO:0000313" key="2">
    <source>
        <dbReference type="Proteomes" id="UP001143910"/>
    </source>
</evidence>
<organism evidence="1 2">
    <name type="scientific">Zarea fungicola</name>
    <dbReference type="NCBI Taxonomy" id="93591"/>
    <lineage>
        <taxon>Eukaryota</taxon>
        <taxon>Fungi</taxon>
        <taxon>Dikarya</taxon>
        <taxon>Ascomycota</taxon>
        <taxon>Pezizomycotina</taxon>
        <taxon>Sordariomycetes</taxon>
        <taxon>Hypocreomycetidae</taxon>
        <taxon>Hypocreales</taxon>
        <taxon>Cordycipitaceae</taxon>
        <taxon>Zarea</taxon>
    </lineage>
</organism>
<comment type="caution">
    <text evidence="1">The sequence shown here is derived from an EMBL/GenBank/DDBJ whole genome shotgun (WGS) entry which is preliminary data.</text>
</comment>
<name>A0ACC1MLA6_9HYPO</name>
<proteinExistence type="predicted"/>
<sequence>MKAKTMKPSCCNAVDPVPMPLQDDDPTSAGYRDACCNDDDAYADRCATGAPVQGKPTAMKTANCCSTGACEDEVEADEKQEEEKTPTDDAPECCRGKVSPCCDTSCLDRLAIRECADSAHPKASCGGAANGKACEDHSISIFDRYNVTLQTLGCICRALIARGEETCCAIRSIHSGSEYGSSGLLTKEKQKQVALNRRRLHKTSRESVRSVVPVQTQKNKSSAKDLCAGSCCQQSLAAIAAPTAVAGGLPSQARFDLSMKESTNVEEPKTASDGTCRGAYVLCCDTVPQPVEAESCGDGCCDEEEEMMPAKLVVSCVDVCCATRGADPVSGSEHGNGNDDKQFADEPAAVSCSNAPEDTEKEFCPDSRCHGPEDTAKDHLRGCCSATDTDPEAGLGCGSEVSAKLVPGTAVPASCCNSAMDIEEYSRADSCCDEPVAKAQDCADSCCDKQPAAPQICGKDCCSARTTAVAENAPLTSVKDVEAGVLGRDRVVLSISGMTCTGCETKLSRVLAGVPAINDLKTSLVLSRAEFNIDLSLSSVDDVMKYLERKTEFKCERIQNHGSSLELIVTGATSDFVNQNWPDGIIEMVCLEKMQTVRVAFDPKIIGARDIIERDWNMPIALAPPHGDPSLEAGSKHVVHIGWMTLLSAGLTIPVLIMAWAPLPERELAYSSASFALATIVQVVIAGPFYPKALKALVFSRVIEMDLLIVLSTSAAYVFSVVSFGHFVAGKPLSTGQFFETSTLLVTLIMVGRWVAALARQKAVESISIQSLQATTAILVDGDTGEESEIDSRLLQYGDIFKILPDSRVPTDGTVITGSSEMDESMLTGESRPVEKKPKSAIIAGSINGSGVLTARLNRLPSDNTINAIAAMVDEAKLSKPKLQRLADRVASYFVPVVVALTVVTFVVWVVVGMAIRAQSGSEATIQAITYAITVLIVSCPCAIGLAVPMVIVISSGVAAKRGIVFKSADAIEIAHKTTHVKMLSMMMRFHFSSALWQIAAIQSL</sequence>
<keyword evidence="2" id="KW-1185">Reference proteome</keyword>
<dbReference type="Proteomes" id="UP001143910">
    <property type="component" value="Unassembled WGS sequence"/>
</dbReference>
<accession>A0ACC1MLA6</accession>
<gene>
    <name evidence="1" type="ORF">NQ176_g9851</name>
</gene>